<sequence length="49" mass="5251">MAVLKTGARGNDVLTVQHLLAAHGHTVKTDKVFGRNTRGRGREVRSAPA</sequence>
<comment type="caution">
    <text evidence="1">The sequence shown here is derived from an EMBL/GenBank/DDBJ whole genome shotgun (WGS) entry which is preliminary data.</text>
</comment>
<organism evidence="1 2">
    <name type="scientific">Streptomyces filamentosus</name>
    <name type="common">Streptomyces roseosporus</name>
    <dbReference type="NCBI Taxonomy" id="67294"/>
    <lineage>
        <taxon>Bacteria</taxon>
        <taxon>Bacillati</taxon>
        <taxon>Actinomycetota</taxon>
        <taxon>Actinomycetes</taxon>
        <taxon>Kitasatosporales</taxon>
        <taxon>Streptomycetaceae</taxon>
        <taxon>Streptomyces</taxon>
    </lineage>
</organism>
<evidence type="ECO:0000313" key="1">
    <source>
        <dbReference type="EMBL" id="GHG04037.1"/>
    </source>
</evidence>
<reference evidence="1" key="1">
    <citation type="journal article" date="2014" name="Int. J. Syst. Evol. Microbiol.">
        <title>Complete genome sequence of Corynebacterium casei LMG S-19264T (=DSM 44701T), isolated from a smear-ripened cheese.</title>
        <authorList>
            <consortium name="US DOE Joint Genome Institute (JGI-PGF)"/>
            <person name="Walter F."/>
            <person name="Albersmeier A."/>
            <person name="Kalinowski J."/>
            <person name="Ruckert C."/>
        </authorList>
    </citation>
    <scope>NUCLEOTIDE SEQUENCE</scope>
    <source>
        <strain evidence="1">JCM 4122</strain>
    </source>
</reference>
<reference evidence="1" key="2">
    <citation type="submission" date="2020-09" db="EMBL/GenBank/DDBJ databases">
        <authorList>
            <person name="Sun Q."/>
            <person name="Ohkuma M."/>
        </authorList>
    </citation>
    <scope>NUCLEOTIDE SEQUENCE</scope>
    <source>
        <strain evidence="1">JCM 4122</strain>
    </source>
</reference>
<dbReference type="InterPro" id="IPR036366">
    <property type="entry name" value="PGBDSf"/>
</dbReference>
<gene>
    <name evidence="1" type="ORF">GCM10017667_38010</name>
</gene>
<protein>
    <submittedName>
        <fullName evidence="1">Uncharacterized protein</fullName>
    </submittedName>
</protein>
<dbReference type="InterPro" id="IPR036365">
    <property type="entry name" value="PGBD-like_sf"/>
</dbReference>
<name>A0A919BNL3_STRFL</name>
<dbReference type="EMBL" id="BNBE01000002">
    <property type="protein sequence ID" value="GHG04037.1"/>
    <property type="molecule type" value="Genomic_DNA"/>
</dbReference>
<proteinExistence type="predicted"/>
<dbReference type="SUPFAM" id="SSF47090">
    <property type="entry name" value="PGBD-like"/>
    <property type="match status" value="1"/>
</dbReference>
<dbReference type="Proteomes" id="UP000632849">
    <property type="component" value="Unassembled WGS sequence"/>
</dbReference>
<evidence type="ECO:0000313" key="2">
    <source>
        <dbReference type="Proteomes" id="UP000632849"/>
    </source>
</evidence>
<keyword evidence="2" id="KW-1185">Reference proteome</keyword>
<dbReference type="AlphaFoldDB" id="A0A919BNL3"/>
<dbReference type="Gene3D" id="1.10.101.10">
    <property type="entry name" value="PGBD-like superfamily/PGBD"/>
    <property type="match status" value="1"/>
</dbReference>
<dbReference type="RefSeq" id="WP_229915490.1">
    <property type="nucleotide sequence ID" value="NZ_BNBE01000002.1"/>
</dbReference>
<accession>A0A919BNL3</accession>